<dbReference type="InterPro" id="IPR033464">
    <property type="entry name" value="CSN8_PSD8_EIF3K"/>
</dbReference>
<dbReference type="PROSITE" id="PS50250">
    <property type="entry name" value="PCI"/>
    <property type="match status" value="1"/>
</dbReference>
<evidence type="ECO:0000259" key="3">
    <source>
        <dbReference type="PROSITE" id="PS50250"/>
    </source>
</evidence>
<dbReference type="FunFam" id="1.25.40.990:FF:000001">
    <property type="entry name" value="26S proteasome non-ATPase regulatory subunit"/>
    <property type="match status" value="1"/>
</dbReference>
<dbReference type="GO" id="GO:0005829">
    <property type="term" value="C:cytosol"/>
    <property type="evidence" value="ECO:0007669"/>
    <property type="project" value="TreeGrafter"/>
</dbReference>
<feature type="domain" description="PCI" evidence="3">
    <location>
        <begin position="71"/>
        <end position="247"/>
    </location>
</feature>
<dbReference type="GO" id="GO:0005634">
    <property type="term" value="C:nucleus"/>
    <property type="evidence" value="ECO:0007669"/>
    <property type="project" value="TreeGrafter"/>
</dbReference>
<dbReference type="PANTHER" id="PTHR12387:SF0">
    <property type="entry name" value="26S PROTEASOME NON-ATPASE REGULATORY SUBUNIT 8"/>
    <property type="match status" value="1"/>
</dbReference>
<reference evidence="4 5" key="1">
    <citation type="journal article" date="2015" name="Genome Biol. Evol.">
        <title>Phylogenomic analyses indicate that early fungi evolved digesting cell walls of algal ancestors of land plants.</title>
        <authorList>
            <person name="Chang Y."/>
            <person name="Wang S."/>
            <person name="Sekimoto S."/>
            <person name="Aerts A.L."/>
            <person name="Choi C."/>
            <person name="Clum A."/>
            <person name="LaButti K.M."/>
            <person name="Lindquist E.A."/>
            <person name="Yee Ngan C."/>
            <person name="Ohm R.A."/>
            <person name="Salamov A.A."/>
            <person name="Grigoriev I.V."/>
            <person name="Spatafora J.W."/>
            <person name="Berbee M.L."/>
        </authorList>
    </citation>
    <scope>NUCLEOTIDE SEQUENCE [LARGE SCALE GENOMIC DNA]</scope>
    <source>
        <strain evidence="4 5">NRRL 28638</strain>
    </source>
</reference>
<keyword evidence="2" id="KW-0647">Proteasome</keyword>
<dbReference type="AlphaFoldDB" id="A0A137P9W0"/>
<accession>A0A137P9W0</accession>
<dbReference type="OMA" id="HIMDGYF"/>
<protein>
    <recommendedName>
        <fullName evidence="3">PCI domain-containing protein</fullName>
    </recommendedName>
</protein>
<comment type="similarity">
    <text evidence="1">Belongs to the proteasome subunit S14 family.</text>
</comment>
<keyword evidence="5" id="KW-1185">Reference proteome</keyword>
<dbReference type="Proteomes" id="UP000070444">
    <property type="component" value="Unassembled WGS sequence"/>
</dbReference>
<organism evidence="4 5">
    <name type="scientific">Conidiobolus coronatus (strain ATCC 28846 / CBS 209.66 / NRRL 28638)</name>
    <name type="common">Delacroixia coronata</name>
    <dbReference type="NCBI Taxonomy" id="796925"/>
    <lineage>
        <taxon>Eukaryota</taxon>
        <taxon>Fungi</taxon>
        <taxon>Fungi incertae sedis</taxon>
        <taxon>Zoopagomycota</taxon>
        <taxon>Entomophthoromycotina</taxon>
        <taxon>Entomophthoromycetes</taxon>
        <taxon>Entomophthorales</taxon>
        <taxon>Ancylistaceae</taxon>
        <taxon>Conidiobolus</taxon>
    </lineage>
</organism>
<dbReference type="InterPro" id="IPR006746">
    <property type="entry name" value="26S_Psome_Rpn12"/>
</dbReference>
<dbReference type="GO" id="GO:0043161">
    <property type="term" value="P:proteasome-mediated ubiquitin-dependent protein catabolic process"/>
    <property type="evidence" value="ECO:0007669"/>
    <property type="project" value="TreeGrafter"/>
</dbReference>
<proteinExistence type="inferred from homology"/>
<evidence type="ECO:0000313" key="4">
    <source>
        <dbReference type="EMBL" id="KXN71798.1"/>
    </source>
</evidence>
<name>A0A137P9W0_CONC2</name>
<dbReference type="OrthoDB" id="8775810at2759"/>
<dbReference type="STRING" id="796925.A0A137P9W0"/>
<gene>
    <name evidence="4" type="ORF">CONCODRAFT_78160</name>
</gene>
<evidence type="ECO:0000256" key="1">
    <source>
        <dbReference type="ARBA" id="ARBA00009627"/>
    </source>
</evidence>
<dbReference type="InterPro" id="IPR000717">
    <property type="entry name" value="PCI_dom"/>
</dbReference>
<dbReference type="Gene3D" id="1.25.40.990">
    <property type="match status" value="1"/>
</dbReference>
<dbReference type="PANTHER" id="PTHR12387">
    <property type="entry name" value="26S PROTEASOME NON-ATPASE REGULATORY SUBUNIT 8"/>
    <property type="match status" value="1"/>
</dbReference>
<sequence length="261" mass="29665">MSKLESLHQTLKKEFDSGNPNLNVCHKTLGEAKIELIKLGYLSSLNSNDKNALLVARNILELGALLSVRSQDAHSFERYITQLEVFYNDHSQGLPASTYKDTLTGLNLMRLIAQNRISDFHMALEKVDPQEFEKNIFIKYPVEIEQSLMEGSYTKVLDYRGQPPSPEFSFFMDILIITIRNEIASCCEKAYESLPLVDVGAILFLNDKSELMNFCKERRWQISPQDQVISFSGSKSTKAEIPTTKIITQTLGYAKELEKIV</sequence>
<evidence type="ECO:0000313" key="5">
    <source>
        <dbReference type="Proteomes" id="UP000070444"/>
    </source>
</evidence>
<dbReference type="GO" id="GO:0008541">
    <property type="term" value="C:proteasome regulatory particle, lid subcomplex"/>
    <property type="evidence" value="ECO:0007669"/>
    <property type="project" value="TreeGrafter"/>
</dbReference>
<evidence type="ECO:0000256" key="2">
    <source>
        <dbReference type="ARBA" id="ARBA00022942"/>
    </source>
</evidence>
<dbReference type="EMBL" id="KQ964467">
    <property type="protein sequence ID" value="KXN71798.1"/>
    <property type="molecule type" value="Genomic_DNA"/>
</dbReference>
<dbReference type="Pfam" id="PF10075">
    <property type="entry name" value="CSN8_PSD8_EIF3K"/>
    <property type="match status" value="1"/>
</dbReference>